<dbReference type="AlphaFoldDB" id="A0A6G9XXK1"/>
<gene>
    <name evidence="3" type="ORF">F5X71_28120</name>
</gene>
<keyword evidence="2" id="KW-0472">Membrane</keyword>
<evidence type="ECO:0000313" key="4">
    <source>
        <dbReference type="Proteomes" id="UP000501705"/>
    </source>
</evidence>
<evidence type="ECO:0000256" key="1">
    <source>
        <dbReference type="SAM" id="MobiDB-lite"/>
    </source>
</evidence>
<proteinExistence type="predicted"/>
<accession>A0A6G9XXK1</accession>
<feature type="transmembrane region" description="Helical" evidence="2">
    <location>
        <begin position="53"/>
        <end position="72"/>
    </location>
</feature>
<keyword evidence="2" id="KW-0812">Transmembrane</keyword>
<sequence>MASGDGPDDDAADSSPSTEPPDAPPIVSRGIDPSVESVWLGRRPLPRPGRPRISTVLLVLAFIALLTVWVLLRPGG</sequence>
<feature type="compositionally biased region" description="Acidic residues" evidence="1">
    <location>
        <begin position="1"/>
        <end position="12"/>
    </location>
</feature>
<evidence type="ECO:0000256" key="2">
    <source>
        <dbReference type="SAM" id="Phobius"/>
    </source>
</evidence>
<feature type="region of interest" description="Disordered" evidence="1">
    <location>
        <begin position="1"/>
        <end position="31"/>
    </location>
</feature>
<reference evidence="3 4" key="1">
    <citation type="journal article" date="2019" name="ACS Chem. Biol.">
        <title>Identification and Mobilization of a Cryptic Antibiotic Biosynthesis Gene Locus from a Human-Pathogenic Nocardia Isolate.</title>
        <authorList>
            <person name="Herisse M."/>
            <person name="Ishida K."/>
            <person name="Porter J.L."/>
            <person name="Howden B."/>
            <person name="Hertweck C."/>
            <person name="Stinear T.P."/>
            <person name="Pidot S.J."/>
        </authorList>
    </citation>
    <scope>NUCLEOTIDE SEQUENCE [LARGE SCALE GENOMIC DNA]</scope>
    <source>
        <strain evidence="3 4">AUSMDU00024985</strain>
    </source>
</reference>
<dbReference type="EMBL" id="CP046171">
    <property type="protein sequence ID" value="QIS05662.1"/>
    <property type="molecule type" value="Genomic_DNA"/>
</dbReference>
<dbReference type="Proteomes" id="UP000501705">
    <property type="component" value="Chromosome"/>
</dbReference>
<protein>
    <submittedName>
        <fullName evidence="3">Uncharacterized protein</fullName>
    </submittedName>
</protein>
<organism evidence="3 4">
    <name type="scientific">Nocardia brasiliensis</name>
    <dbReference type="NCBI Taxonomy" id="37326"/>
    <lineage>
        <taxon>Bacteria</taxon>
        <taxon>Bacillati</taxon>
        <taxon>Actinomycetota</taxon>
        <taxon>Actinomycetes</taxon>
        <taxon>Mycobacteriales</taxon>
        <taxon>Nocardiaceae</taxon>
        <taxon>Nocardia</taxon>
    </lineage>
</organism>
<dbReference type="RefSeq" id="WP_167464732.1">
    <property type="nucleotide sequence ID" value="NZ_CP046171.1"/>
</dbReference>
<name>A0A6G9XXK1_NOCBR</name>
<keyword evidence="2" id="KW-1133">Transmembrane helix</keyword>
<evidence type="ECO:0000313" key="3">
    <source>
        <dbReference type="EMBL" id="QIS05662.1"/>
    </source>
</evidence>